<dbReference type="EMBL" id="BOLY01000001">
    <property type="protein sequence ID" value="GIZ37510.1"/>
    <property type="molecule type" value="Genomic_DNA"/>
</dbReference>
<dbReference type="RefSeq" id="XP_044651997.1">
    <property type="nucleotide sequence ID" value="XM_044796062.1"/>
</dbReference>
<feature type="signal peptide" evidence="1">
    <location>
        <begin position="1"/>
        <end position="18"/>
    </location>
</feature>
<name>A0A9P3CCG5_9PEZI</name>
<keyword evidence="3" id="KW-1185">Reference proteome</keyword>
<keyword evidence="1" id="KW-0732">Signal</keyword>
<gene>
    <name evidence="2" type="ORF">CKM354_000095500</name>
</gene>
<dbReference type="GeneID" id="68286530"/>
<feature type="chain" id="PRO_5040224184" description="Extracellular matrix protein" evidence="1">
    <location>
        <begin position="19"/>
        <end position="170"/>
    </location>
</feature>
<accession>A0A9P3CCG5</accession>
<evidence type="ECO:0008006" key="4">
    <source>
        <dbReference type="Google" id="ProtNLM"/>
    </source>
</evidence>
<evidence type="ECO:0000313" key="3">
    <source>
        <dbReference type="Proteomes" id="UP000825890"/>
    </source>
</evidence>
<dbReference type="Proteomes" id="UP000825890">
    <property type="component" value="Unassembled WGS sequence"/>
</dbReference>
<comment type="caution">
    <text evidence="2">The sequence shown here is derived from an EMBL/GenBank/DDBJ whole genome shotgun (WGS) entry which is preliminary data.</text>
</comment>
<evidence type="ECO:0000313" key="2">
    <source>
        <dbReference type="EMBL" id="GIZ37510.1"/>
    </source>
</evidence>
<reference evidence="2 3" key="1">
    <citation type="submission" date="2021-01" db="EMBL/GenBank/DDBJ databases">
        <title>Cercospora kikuchii MAFF 305040 whole genome shotgun sequence.</title>
        <authorList>
            <person name="Kashiwa T."/>
            <person name="Suzuki T."/>
        </authorList>
    </citation>
    <scope>NUCLEOTIDE SEQUENCE [LARGE SCALE GENOMIC DNA]</scope>
    <source>
        <strain evidence="2 3">MAFF 305040</strain>
    </source>
</reference>
<dbReference type="AlphaFoldDB" id="A0A9P3CCG5"/>
<proteinExistence type="predicted"/>
<sequence length="170" mass="18099">MRSSTKLATLLLIAGIEGFTFTAPDTSAPLNLSAPSIEIRWDRGDQPYNEVDLRFKASSDGSTGFTYYLADNISIADGSFTWRPANVSEALQSTQIVLSKGKDFAFEALLHNSNSSAGAEIDSEMYSVTGYPYIGSKEGGEPRTFAAATSAQTRAGVVMAVLASIVVARL</sequence>
<evidence type="ECO:0000256" key="1">
    <source>
        <dbReference type="SAM" id="SignalP"/>
    </source>
</evidence>
<organism evidence="2 3">
    <name type="scientific">Cercospora kikuchii</name>
    <dbReference type="NCBI Taxonomy" id="84275"/>
    <lineage>
        <taxon>Eukaryota</taxon>
        <taxon>Fungi</taxon>
        <taxon>Dikarya</taxon>
        <taxon>Ascomycota</taxon>
        <taxon>Pezizomycotina</taxon>
        <taxon>Dothideomycetes</taxon>
        <taxon>Dothideomycetidae</taxon>
        <taxon>Mycosphaerellales</taxon>
        <taxon>Mycosphaerellaceae</taxon>
        <taxon>Cercospora</taxon>
    </lineage>
</organism>
<dbReference type="OrthoDB" id="5217917at2759"/>
<protein>
    <recommendedName>
        <fullName evidence="4">Extracellular matrix protein</fullName>
    </recommendedName>
</protein>